<dbReference type="GeneID" id="37041251"/>
<protein>
    <recommendedName>
        <fullName evidence="2">PCI domain-containing protein</fullName>
    </recommendedName>
</protein>
<comment type="similarity">
    <text evidence="1">Belongs to the CSN12 family.</text>
</comment>
<dbReference type="InParanoid" id="A0A316YGC8"/>
<dbReference type="FunCoup" id="A0A316YGC8">
    <property type="interactions" value="468"/>
</dbReference>
<dbReference type="GO" id="GO:0003690">
    <property type="term" value="F:double-stranded DNA binding"/>
    <property type="evidence" value="ECO:0007669"/>
    <property type="project" value="InterPro"/>
</dbReference>
<organism evidence="3 4">
    <name type="scientific">Acaromyces ingoldii</name>
    <dbReference type="NCBI Taxonomy" id="215250"/>
    <lineage>
        <taxon>Eukaryota</taxon>
        <taxon>Fungi</taxon>
        <taxon>Dikarya</taxon>
        <taxon>Basidiomycota</taxon>
        <taxon>Ustilaginomycotina</taxon>
        <taxon>Exobasidiomycetes</taxon>
        <taxon>Exobasidiales</taxon>
        <taxon>Cryptobasidiaceae</taxon>
        <taxon>Acaromyces</taxon>
    </lineage>
</organism>
<dbReference type="Gene3D" id="1.10.10.10">
    <property type="entry name" value="Winged helix-like DNA-binding domain superfamily/Winged helix DNA-binding domain"/>
    <property type="match status" value="1"/>
</dbReference>
<gene>
    <name evidence="3" type="ORF">FA10DRAFT_244189</name>
</gene>
<keyword evidence="4" id="KW-1185">Reference proteome</keyword>
<sequence length="465" mass="52233">MASRHSMTPADYGDAIIHAVNESDGYELAELFTMPLLGAAPGAFTATADVLIHLRDPKPYKIQLALRKCKGYLKAPWEELATNHLVAAQRLSLIDPDLLGRSRSKQSFGHNLRGFGADAIVDNEGRTVKEVLEEAWEGVNAVVVALLRFFSSQSPGRWCLPLMTTVLSSYRRLSVIVDRVTSTKTASSSSTSSPQPHLEECARQLNKAFSVCVSDRTTEMEGSRKWGTYEIVGMVFRGYFKLKSLPLCRNILRALTAADLPPLEAFPRAQQVTFHYYVGVLAFLNEEYTKAETELSVAFDACHASQRRNQSLILKYLIPCRLLRGSLPSSRLLRPFPTLSALYLPFIQSFRRGDVRSYDEALSDPVKERALVEAGTYLAIERGREGCLRGLFRRVYQATDKQTRIPIDTFHRALRFVGVDVEREETEWFVAQQIAKGYMRGYISHERQMTVLSAQNAFPSLHTVA</sequence>
<dbReference type="InterPro" id="IPR036388">
    <property type="entry name" value="WH-like_DNA-bd_sf"/>
</dbReference>
<evidence type="ECO:0000256" key="1">
    <source>
        <dbReference type="ARBA" id="ARBA00025771"/>
    </source>
</evidence>
<dbReference type="InterPro" id="IPR045114">
    <property type="entry name" value="Csn12-like"/>
</dbReference>
<dbReference type="RefSeq" id="XP_025375788.1">
    <property type="nucleotide sequence ID" value="XM_025519335.1"/>
</dbReference>
<reference evidence="3 4" key="1">
    <citation type="journal article" date="2018" name="Mol. Biol. Evol.">
        <title>Broad Genomic Sampling Reveals a Smut Pathogenic Ancestry of the Fungal Clade Ustilaginomycotina.</title>
        <authorList>
            <person name="Kijpornyongpan T."/>
            <person name="Mondo S.J."/>
            <person name="Barry K."/>
            <person name="Sandor L."/>
            <person name="Lee J."/>
            <person name="Lipzen A."/>
            <person name="Pangilinan J."/>
            <person name="LaButti K."/>
            <person name="Hainaut M."/>
            <person name="Henrissat B."/>
            <person name="Grigoriev I.V."/>
            <person name="Spatafora J.W."/>
            <person name="Aime M.C."/>
        </authorList>
    </citation>
    <scope>NUCLEOTIDE SEQUENCE [LARGE SCALE GENOMIC DNA]</scope>
    <source>
        <strain evidence="3 4">MCA 4198</strain>
    </source>
</reference>
<dbReference type="GO" id="GO:0000973">
    <property type="term" value="P:post-transcriptional tethering of RNA polymerase II gene DNA at nuclear periphery"/>
    <property type="evidence" value="ECO:0007669"/>
    <property type="project" value="TreeGrafter"/>
</dbReference>
<dbReference type="GO" id="GO:0003723">
    <property type="term" value="F:RNA binding"/>
    <property type="evidence" value="ECO:0007669"/>
    <property type="project" value="InterPro"/>
</dbReference>
<dbReference type="PANTHER" id="PTHR12732">
    <property type="entry name" value="UNCHARACTERIZED PROTEASOME COMPONENT REGION PCI-CONTAINING"/>
    <property type="match status" value="1"/>
</dbReference>
<dbReference type="InterPro" id="IPR000717">
    <property type="entry name" value="PCI_dom"/>
</dbReference>
<dbReference type="Proteomes" id="UP000245768">
    <property type="component" value="Unassembled WGS sequence"/>
</dbReference>
<evidence type="ECO:0000313" key="3">
    <source>
        <dbReference type="EMBL" id="PWN88590.1"/>
    </source>
</evidence>
<feature type="domain" description="PCI" evidence="2">
    <location>
        <begin position="272"/>
        <end position="457"/>
    </location>
</feature>
<dbReference type="OrthoDB" id="10252687at2759"/>
<dbReference type="GO" id="GO:0016973">
    <property type="term" value="P:poly(A)+ mRNA export from nucleus"/>
    <property type="evidence" value="ECO:0007669"/>
    <property type="project" value="TreeGrafter"/>
</dbReference>
<dbReference type="EMBL" id="KZ819638">
    <property type="protein sequence ID" value="PWN88590.1"/>
    <property type="molecule type" value="Genomic_DNA"/>
</dbReference>
<dbReference type="PROSITE" id="PS50250">
    <property type="entry name" value="PCI"/>
    <property type="match status" value="1"/>
</dbReference>
<dbReference type="Pfam" id="PF01399">
    <property type="entry name" value="PCI"/>
    <property type="match status" value="1"/>
</dbReference>
<evidence type="ECO:0000313" key="4">
    <source>
        <dbReference type="Proteomes" id="UP000245768"/>
    </source>
</evidence>
<dbReference type="GO" id="GO:0070390">
    <property type="term" value="C:transcription export complex 2"/>
    <property type="evidence" value="ECO:0007669"/>
    <property type="project" value="TreeGrafter"/>
</dbReference>
<evidence type="ECO:0000259" key="2">
    <source>
        <dbReference type="PROSITE" id="PS50250"/>
    </source>
</evidence>
<accession>A0A316YGC8</accession>
<dbReference type="GO" id="GO:0006368">
    <property type="term" value="P:transcription elongation by RNA polymerase II"/>
    <property type="evidence" value="ECO:0007669"/>
    <property type="project" value="TreeGrafter"/>
</dbReference>
<dbReference type="PANTHER" id="PTHR12732:SF0">
    <property type="entry name" value="PCI DOMAIN-CONTAINING PROTEIN 2"/>
    <property type="match status" value="1"/>
</dbReference>
<feature type="non-terminal residue" evidence="3">
    <location>
        <position position="465"/>
    </location>
</feature>
<dbReference type="STRING" id="215250.A0A316YGC8"/>
<proteinExistence type="inferred from homology"/>
<dbReference type="AlphaFoldDB" id="A0A316YGC8"/>
<dbReference type="SMART" id="SM00753">
    <property type="entry name" value="PAM"/>
    <property type="match status" value="1"/>
</dbReference>
<name>A0A316YGC8_9BASI</name>